<evidence type="ECO:0000313" key="1">
    <source>
        <dbReference type="EMBL" id="KAI8538324.1"/>
    </source>
</evidence>
<proteinExistence type="predicted"/>
<evidence type="ECO:0000313" key="2">
    <source>
        <dbReference type="Proteomes" id="UP001062846"/>
    </source>
</evidence>
<dbReference type="Proteomes" id="UP001062846">
    <property type="component" value="Chromosome 9"/>
</dbReference>
<dbReference type="EMBL" id="CM046396">
    <property type="protein sequence ID" value="KAI8538324.1"/>
    <property type="molecule type" value="Genomic_DNA"/>
</dbReference>
<accession>A0ACC0MCL1</accession>
<protein>
    <submittedName>
        <fullName evidence="1">Uncharacterized protein</fullName>
    </submittedName>
</protein>
<sequence length="120" mass="14019">MLKNQFGEIKKSFEKSLHIPRHKQIHDGIFDQGYCNCTIKITHGLPCMHDLAYYRSISTPIPLWSIHAHWTRLSMHTTEFNEDGTRPDRTSQVVEMSKAHVAYLLSQKHPLQDQGLQHRE</sequence>
<gene>
    <name evidence="1" type="ORF">RHMOL_Rhmol09G0093700</name>
</gene>
<reference evidence="1" key="1">
    <citation type="submission" date="2022-02" db="EMBL/GenBank/DDBJ databases">
        <title>Plant Genome Project.</title>
        <authorList>
            <person name="Zhang R.-G."/>
        </authorList>
    </citation>
    <scope>NUCLEOTIDE SEQUENCE</scope>
    <source>
        <strain evidence="1">AT1</strain>
    </source>
</reference>
<keyword evidence="2" id="KW-1185">Reference proteome</keyword>
<name>A0ACC0MCL1_RHOML</name>
<organism evidence="1 2">
    <name type="scientific">Rhododendron molle</name>
    <name type="common">Chinese azalea</name>
    <name type="synonym">Azalea mollis</name>
    <dbReference type="NCBI Taxonomy" id="49168"/>
    <lineage>
        <taxon>Eukaryota</taxon>
        <taxon>Viridiplantae</taxon>
        <taxon>Streptophyta</taxon>
        <taxon>Embryophyta</taxon>
        <taxon>Tracheophyta</taxon>
        <taxon>Spermatophyta</taxon>
        <taxon>Magnoliopsida</taxon>
        <taxon>eudicotyledons</taxon>
        <taxon>Gunneridae</taxon>
        <taxon>Pentapetalae</taxon>
        <taxon>asterids</taxon>
        <taxon>Ericales</taxon>
        <taxon>Ericaceae</taxon>
        <taxon>Ericoideae</taxon>
        <taxon>Rhodoreae</taxon>
        <taxon>Rhododendron</taxon>
    </lineage>
</organism>
<comment type="caution">
    <text evidence="1">The sequence shown here is derived from an EMBL/GenBank/DDBJ whole genome shotgun (WGS) entry which is preliminary data.</text>
</comment>